<evidence type="ECO:0000313" key="3">
    <source>
        <dbReference type="Proteomes" id="UP000494172"/>
    </source>
</evidence>
<protein>
    <submittedName>
        <fullName evidence="2">Uncharacterized protein</fullName>
    </submittedName>
</protein>
<reference evidence="2 3" key="1">
    <citation type="submission" date="2019-09" db="EMBL/GenBank/DDBJ databases">
        <authorList>
            <person name="Depoorter E."/>
        </authorList>
    </citation>
    <scope>NUCLEOTIDE SEQUENCE [LARGE SCALE GENOMIC DNA]</scope>
    <source>
        <strain evidence="2">LMG 24066</strain>
    </source>
</reference>
<dbReference type="AlphaFoldDB" id="A0A9Q9SPB1"/>
<evidence type="ECO:0000256" key="1">
    <source>
        <dbReference type="SAM" id="MobiDB-lite"/>
    </source>
</evidence>
<dbReference type="Proteomes" id="UP000494172">
    <property type="component" value="Unassembled WGS sequence"/>
</dbReference>
<name>A0A9Q9SPB1_9BURK</name>
<gene>
    <name evidence="2" type="ORF">BAR24066_06094</name>
</gene>
<dbReference type="EMBL" id="CABVPX010000034">
    <property type="protein sequence ID" value="VWC26475.1"/>
    <property type="molecule type" value="Genomic_DNA"/>
</dbReference>
<proteinExistence type="predicted"/>
<comment type="caution">
    <text evidence="2">The sequence shown here is derived from an EMBL/GenBank/DDBJ whole genome shotgun (WGS) entry which is preliminary data.</text>
</comment>
<organism evidence="2 3">
    <name type="scientific">Burkholderia arboris</name>
    <dbReference type="NCBI Taxonomy" id="488730"/>
    <lineage>
        <taxon>Bacteria</taxon>
        <taxon>Pseudomonadati</taxon>
        <taxon>Pseudomonadota</taxon>
        <taxon>Betaproteobacteria</taxon>
        <taxon>Burkholderiales</taxon>
        <taxon>Burkholderiaceae</taxon>
        <taxon>Burkholderia</taxon>
        <taxon>Burkholderia cepacia complex</taxon>
    </lineage>
</organism>
<accession>A0A9Q9SPB1</accession>
<evidence type="ECO:0000313" key="2">
    <source>
        <dbReference type="EMBL" id="VWC26475.1"/>
    </source>
</evidence>
<sequence length="62" mass="6877">MRCVDRAGETVPGGFGGQSHSTGYDGGNRVGKYVPGAVVDWRHSTNSRRFACFFFFSRFDKP</sequence>
<feature type="region of interest" description="Disordered" evidence="1">
    <location>
        <begin position="1"/>
        <end position="29"/>
    </location>
</feature>